<evidence type="ECO:0008006" key="3">
    <source>
        <dbReference type="Google" id="ProtNLM"/>
    </source>
</evidence>
<gene>
    <name evidence="1" type="ORF">VAZ01S_004_00245</name>
</gene>
<comment type="caution">
    <text evidence="1">The sequence shown here is derived from an EMBL/GenBank/DDBJ whole genome shotgun (WGS) entry which is preliminary data.</text>
</comment>
<dbReference type="STRING" id="1219077.VAZ01S_004_00245"/>
<dbReference type="AlphaFoldDB" id="U3AK79"/>
<organism evidence="1 2">
    <name type="scientific">Vibrio azureus NBRC 104587</name>
    <dbReference type="NCBI Taxonomy" id="1219077"/>
    <lineage>
        <taxon>Bacteria</taxon>
        <taxon>Pseudomonadati</taxon>
        <taxon>Pseudomonadota</taxon>
        <taxon>Gammaproteobacteria</taxon>
        <taxon>Vibrionales</taxon>
        <taxon>Vibrionaceae</taxon>
        <taxon>Vibrio</taxon>
    </lineage>
</organism>
<evidence type="ECO:0000313" key="2">
    <source>
        <dbReference type="Proteomes" id="UP000016567"/>
    </source>
</evidence>
<evidence type="ECO:0000313" key="1">
    <source>
        <dbReference type="EMBL" id="GAD74150.1"/>
    </source>
</evidence>
<dbReference type="Proteomes" id="UP000016567">
    <property type="component" value="Unassembled WGS sequence"/>
</dbReference>
<dbReference type="EMBL" id="BATL01000004">
    <property type="protein sequence ID" value="GAD74150.1"/>
    <property type="molecule type" value="Genomic_DNA"/>
</dbReference>
<reference evidence="1 2" key="1">
    <citation type="submission" date="2013-09" db="EMBL/GenBank/DDBJ databases">
        <title>Whole genome shotgun sequence of Vibrio azureus NBRC 104587.</title>
        <authorList>
            <person name="Isaki S."/>
            <person name="Hosoyama A."/>
            <person name="Numata M."/>
            <person name="Hashimoto M."/>
            <person name="Hosoyama Y."/>
            <person name="Tsuchikane K."/>
            <person name="Noguchi M."/>
            <person name="Hirakata S."/>
            <person name="Ichikawa N."/>
            <person name="Ohji S."/>
            <person name="Yamazoe A."/>
            <person name="Fujita N."/>
        </authorList>
    </citation>
    <scope>NUCLEOTIDE SEQUENCE [LARGE SCALE GENOMIC DNA]</scope>
    <source>
        <strain evidence="1 2">NBRC 104587</strain>
    </source>
</reference>
<name>U3AK79_9VIBR</name>
<sequence length="93" mass="10965">MHIKIVESKRSDLKSFFKYIGTQLAENAHDDCPLFQPIAKQECHVSELFMAKFHNGFDHKVGEHGWRKLLVIKNIDEQVMGHIDLRRLLSHRR</sequence>
<proteinExistence type="predicted"/>
<accession>U3AK79</accession>
<keyword evidence="2" id="KW-1185">Reference proteome</keyword>
<protein>
    <recommendedName>
        <fullName evidence="3">N-acetyltransferase domain-containing protein</fullName>
    </recommendedName>
</protein>